<reference evidence="1 2" key="1">
    <citation type="journal article" date="2022" name="Hortic Res">
        <title>A haplotype resolved chromosomal level avocado genome allows analysis of novel avocado genes.</title>
        <authorList>
            <person name="Nath O."/>
            <person name="Fletcher S.J."/>
            <person name="Hayward A."/>
            <person name="Shaw L.M."/>
            <person name="Masouleh A.K."/>
            <person name="Furtado A."/>
            <person name="Henry R.J."/>
            <person name="Mitter N."/>
        </authorList>
    </citation>
    <scope>NUCLEOTIDE SEQUENCE [LARGE SCALE GENOMIC DNA]</scope>
    <source>
        <strain evidence="2">cv. Hass</strain>
    </source>
</reference>
<evidence type="ECO:0000313" key="2">
    <source>
        <dbReference type="Proteomes" id="UP001234297"/>
    </source>
</evidence>
<proteinExistence type="predicted"/>
<dbReference type="EMBL" id="CM056815">
    <property type="protein sequence ID" value="KAJ8629576.1"/>
    <property type="molecule type" value="Genomic_DNA"/>
</dbReference>
<evidence type="ECO:0000313" key="1">
    <source>
        <dbReference type="EMBL" id="KAJ8629576.1"/>
    </source>
</evidence>
<gene>
    <name evidence="1" type="ORF">MRB53_022899</name>
</gene>
<accession>A0ACC2L7S2</accession>
<organism evidence="1 2">
    <name type="scientific">Persea americana</name>
    <name type="common">Avocado</name>
    <dbReference type="NCBI Taxonomy" id="3435"/>
    <lineage>
        <taxon>Eukaryota</taxon>
        <taxon>Viridiplantae</taxon>
        <taxon>Streptophyta</taxon>
        <taxon>Embryophyta</taxon>
        <taxon>Tracheophyta</taxon>
        <taxon>Spermatophyta</taxon>
        <taxon>Magnoliopsida</taxon>
        <taxon>Magnoliidae</taxon>
        <taxon>Laurales</taxon>
        <taxon>Lauraceae</taxon>
        <taxon>Persea</taxon>
    </lineage>
</organism>
<dbReference type="Proteomes" id="UP001234297">
    <property type="component" value="Chromosome 7"/>
</dbReference>
<protein>
    <submittedName>
        <fullName evidence="1">Uncharacterized protein</fullName>
    </submittedName>
</protein>
<sequence length="236" mass="26861">MPLSQLLRGAHVSSESMATKVEEVNELGSVMDEKEQELDDSDEVFGGWDSLGDGNKGSIAERRAARCGLNAHKLNTAELSTVDAQQWPLKGPICLLGLGWCGRDPRPLHLKVVFFGGWDASPKFQPGTQDLKRSDFMLYFVQVGASSNRKPASKGLRFPLTRTQQCRNSKSSWPKIVVRKWLNIKSRSDEFLSDYAVREETMEERRKSCSDRDHYIFPKDLHIETLHFFKSQHMIF</sequence>
<keyword evidence="2" id="KW-1185">Reference proteome</keyword>
<name>A0ACC2L7S2_PERAE</name>
<comment type="caution">
    <text evidence="1">The sequence shown here is derived from an EMBL/GenBank/DDBJ whole genome shotgun (WGS) entry which is preliminary data.</text>
</comment>